<dbReference type="InterPro" id="IPR027417">
    <property type="entry name" value="P-loop_NTPase"/>
</dbReference>
<feature type="compositionally biased region" description="Polar residues" evidence="5">
    <location>
        <begin position="1"/>
        <end position="17"/>
    </location>
</feature>
<dbReference type="FunFam" id="3.40.50.300:FF:000032">
    <property type="entry name" value="Export ABC transporter ATP-binding protein"/>
    <property type="match status" value="1"/>
</dbReference>
<comment type="caution">
    <text evidence="7">The sequence shown here is derived from an EMBL/GenBank/DDBJ whole genome shotgun (WGS) entry which is preliminary data.</text>
</comment>
<feature type="domain" description="ABC transporter" evidence="6">
    <location>
        <begin position="44"/>
        <end position="280"/>
    </location>
</feature>
<dbReference type="InterPro" id="IPR017911">
    <property type="entry name" value="MacB-like_ATP-bd"/>
</dbReference>
<feature type="region of interest" description="Disordered" evidence="5">
    <location>
        <begin position="1"/>
        <end position="22"/>
    </location>
</feature>
<dbReference type="Proteomes" id="UP000192132">
    <property type="component" value="Unassembled WGS sequence"/>
</dbReference>
<proteinExistence type="inferred from homology"/>
<evidence type="ECO:0000313" key="8">
    <source>
        <dbReference type="Proteomes" id="UP000192132"/>
    </source>
</evidence>
<evidence type="ECO:0000259" key="6">
    <source>
        <dbReference type="PROSITE" id="PS50893"/>
    </source>
</evidence>
<dbReference type="PROSITE" id="PS00211">
    <property type="entry name" value="ABC_TRANSPORTER_1"/>
    <property type="match status" value="1"/>
</dbReference>
<dbReference type="SUPFAM" id="SSF52540">
    <property type="entry name" value="P-loop containing nucleoside triphosphate hydrolases"/>
    <property type="match status" value="1"/>
</dbReference>
<comment type="similarity">
    <text evidence="4">Belongs to the ABC transporter superfamily. Macrolide exporter (TC 3.A.1.122) family.</text>
</comment>
<dbReference type="PANTHER" id="PTHR42798:SF2">
    <property type="entry name" value="ABC TRANSPORTER ATP-BINDING PROTEIN MG467-RELATED"/>
    <property type="match status" value="1"/>
</dbReference>
<gene>
    <name evidence="7" type="ORF">BKE30_02130</name>
</gene>
<name>A0A1S8CZ72_9GAMM</name>
<dbReference type="CDD" id="cd03255">
    <property type="entry name" value="ABC_MJ0796_LolCDE_FtsE"/>
    <property type="match status" value="1"/>
</dbReference>
<accession>A0A1S8CZ72</accession>
<dbReference type="EMBL" id="MLCN01000006">
    <property type="protein sequence ID" value="ONG41905.1"/>
    <property type="molecule type" value="Genomic_DNA"/>
</dbReference>
<evidence type="ECO:0000256" key="5">
    <source>
        <dbReference type="SAM" id="MobiDB-lite"/>
    </source>
</evidence>
<protein>
    <submittedName>
        <fullName evidence="7">ABC transporter ATP-binding protein</fullName>
    </submittedName>
</protein>
<dbReference type="GO" id="GO:0022857">
    <property type="term" value="F:transmembrane transporter activity"/>
    <property type="evidence" value="ECO:0007669"/>
    <property type="project" value="UniProtKB-ARBA"/>
</dbReference>
<dbReference type="InterPro" id="IPR003439">
    <property type="entry name" value="ABC_transporter-like_ATP-bd"/>
</dbReference>
<dbReference type="SMART" id="SM00382">
    <property type="entry name" value="AAA"/>
    <property type="match status" value="1"/>
</dbReference>
<keyword evidence="2" id="KW-0547">Nucleotide-binding</keyword>
<dbReference type="GO" id="GO:0005524">
    <property type="term" value="F:ATP binding"/>
    <property type="evidence" value="ECO:0007669"/>
    <property type="project" value="UniProtKB-KW"/>
</dbReference>
<keyword evidence="8" id="KW-1185">Reference proteome</keyword>
<dbReference type="OrthoDB" id="9801477at2"/>
<keyword evidence="3 7" id="KW-0067">ATP-binding</keyword>
<dbReference type="GO" id="GO:0016887">
    <property type="term" value="F:ATP hydrolysis activity"/>
    <property type="evidence" value="ECO:0007669"/>
    <property type="project" value="InterPro"/>
</dbReference>
<dbReference type="Gene3D" id="3.40.50.300">
    <property type="entry name" value="P-loop containing nucleotide triphosphate hydrolases"/>
    <property type="match status" value="1"/>
</dbReference>
<dbReference type="Pfam" id="PF00005">
    <property type="entry name" value="ABC_tran"/>
    <property type="match status" value="1"/>
</dbReference>
<evidence type="ECO:0000256" key="2">
    <source>
        <dbReference type="ARBA" id="ARBA00022741"/>
    </source>
</evidence>
<sequence>MQNQIHPSSVSGQQPLKQNHPKQTVAEGLTGTQAILSKPIIMAEQLEQKVKTASSEMTILHQLDLQIMAGEQVAITGRSGSGKSTLLGLLAGLDQATAGRIFLCGQALHQLNEDERARVRLHYVGFVFQSFQLLNHLSALDNVMLPLTLSKTVSPRQARLRSQELLERVGLQDRMLQTPRVLSGGEQQRVAIARALVTEPQVIFADEPTGNLDGHTARAIEDLLFNLNRERGTTLVLVTHDLELASRCNRQLHLQDGHFQAAGTGHLSRSVAEDRAATGD</sequence>
<dbReference type="InterPro" id="IPR017871">
    <property type="entry name" value="ABC_transporter-like_CS"/>
</dbReference>
<dbReference type="InterPro" id="IPR003593">
    <property type="entry name" value="AAA+_ATPase"/>
</dbReference>
<evidence type="ECO:0000313" key="7">
    <source>
        <dbReference type="EMBL" id="ONG41905.1"/>
    </source>
</evidence>
<evidence type="ECO:0000256" key="1">
    <source>
        <dbReference type="ARBA" id="ARBA00022448"/>
    </source>
</evidence>
<dbReference type="PANTHER" id="PTHR42798">
    <property type="entry name" value="LIPOPROTEIN-RELEASING SYSTEM ATP-BINDING PROTEIN LOLD"/>
    <property type="match status" value="1"/>
</dbReference>
<dbReference type="STRING" id="1907941.BKE30_02130"/>
<reference evidence="7 8" key="1">
    <citation type="submission" date="2016-10" db="EMBL/GenBank/DDBJ databases">
        <title>Draft Genome sequence of Alkanindiges sp. strain H1.</title>
        <authorList>
            <person name="Subhash Y."/>
            <person name="Lee S."/>
        </authorList>
    </citation>
    <scope>NUCLEOTIDE SEQUENCE [LARGE SCALE GENOMIC DNA]</scope>
    <source>
        <strain evidence="7 8">H1</strain>
    </source>
</reference>
<dbReference type="GO" id="GO:1902495">
    <property type="term" value="C:transmembrane transporter complex"/>
    <property type="evidence" value="ECO:0007669"/>
    <property type="project" value="UniProtKB-ARBA"/>
</dbReference>
<evidence type="ECO:0000256" key="4">
    <source>
        <dbReference type="ARBA" id="ARBA00038388"/>
    </source>
</evidence>
<evidence type="ECO:0000256" key="3">
    <source>
        <dbReference type="ARBA" id="ARBA00022840"/>
    </source>
</evidence>
<keyword evidence="1" id="KW-0813">Transport</keyword>
<organism evidence="7 8">
    <name type="scientific">Alkanindiges hydrocarboniclasticus</name>
    <dbReference type="NCBI Taxonomy" id="1907941"/>
    <lineage>
        <taxon>Bacteria</taxon>
        <taxon>Pseudomonadati</taxon>
        <taxon>Pseudomonadota</taxon>
        <taxon>Gammaproteobacteria</taxon>
        <taxon>Moraxellales</taxon>
        <taxon>Moraxellaceae</taxon>
        <taxon>Alkanindiges</taxon>
    </lineage>
</organism>
<dbReference type="AlphaFoldDB" id="A0A1S8CZ72"/>
<dbReference type="PROSITE" id="PS50893">
    <property type="entry name" value="ABC_TRANSPORTER_2"/>
    <property type="match status" value="1"/>
</dbReference>